<dbReference type="Proteomes" id="UP001431209">
    <property type="component" value="Unassembled WGS sequence"/>
</dbReference>
<gene>
    <name evidence="2" type="ORF">AKO1_014912</name>
</gene>
<reference evidence="2 3" key="1">
    <citation type="submission" date="2024-03" db="EMBL/GenBank/DDBJ databases">
        <title>The Acrasis kona genome and developmental transcriptomes reveal deep origins of eukaryotic multicellular pathways.</title>
        <authorList>
            <person name="Sheikh S."/>
            <person name="Fu C.-J."/>
            <person name="Brown M.W."/>
            <person name="Baldauf S.L."/>
        </authorList>
    </citation>
    <scope>NUCLEOTIDE SEQUENCE [LARGE SCALE GENOMIC DNA]</scope>
    <source>
        <strain evidence="2 3">ATCC MYA-3509</strain>
    </source>
</reference>
<comment type="caution">
    <text evidence="2">The sequence shown here is derived from an EMBL/GenBank/DDBJ whole genome shotgun (WGS) entry which is preliminary data.</text>
</comment>
<feature type="region of interest" description="Disordered" evidence="1">
    <location>
        <begin position="291"/>
        <end position="373"/>
    </location>
</feature>
<sequence>MSSNRSAKSIVDISTSDTNSMEFRQDLVHDHKIVIGHFSRNGHSFYDEEFTTMKRRSQAQGSVRIPSRSLTSLPTAAQKEIMNYAKSHKNVEIQDSEAEKAPEDNQISSEFDPLFEEDRDASATKHSPAITNLLLIGMQRTKEVRHYISKNRSLSSLSPIHPNMEMLMTLGELCLPFFVCKEAGDRVSQFQCENELSCAMKTLIDHQIKFFSAGGSHVKKRFVLGMIMNGSVVSSYLMRRVSDEDETVCMQMMDTYNINSYEDLLRLTTSLSLVRRHGEETYKEMCSKLKAMSNGQPGTSSQKSSNGNNTPNRQQQVKPNQSPAPNGSSTSPENSKKRHLEEDKSKTLKKPKTDESSANQNEDSSSDLDEQKE</sequence>
<feature type="compositionally biased region" description="Basic and acidic residues" evidence="1">
    <location>
        <begin position="339"/>
        <end position="355"/>
    </location>
</feature>
<proteinExistence type="predicted"/>
<name>A0AAW2YZU6_9EUKA</name>
<organism evidence="2 3">
    <name type="scientific">Acrasis kona</name>
    <dbReference type="NCBI Taxonomy" id="1008807"/>
    <lineage>
        <taxon>Eukaryota</taxon>
        <taxon>Discoba</taxon>
        <taxon>Heterolobosea</taxon>
        <taxon>Tetramitia</taxon>
        <taxon>Eutetramitia</taxon>
        <taxon>Acrasidae</taxon>
        <taxon>Acrasis</taxon>
    </lineage>
</organism>
<keyword evidence="3" id="KW-1185">Reference proteome</keyword>
<protein>
    <submittedName>
        <fullName evidence="2">tRNA N6-adenosine threonylcarbamoyltransferase</fullName>
    </submittedName>
</protein>
<dbReference type="EMBL" id="JAOPGA020000923">
    <property type="protein sequence ID" value="KAL0483003.1"/>
    <property type="molecule type" value="Genomic_DNA"/>
</dbReference>
<feature type="compositionally biased region" description="Acidic residues" evidence="1">
    <location>
        <begin position="364"/>
        <end position="373"/>
    </location>
</feature>
<dbReference type="AlphaFoldDB" id="A0AAW2YZU6"/>
<evidence type="ECO:0000313" key="2">
    <source>
        <dbReference type="EMBL" id="KAL0483003.1"/>
    </source>
</evidence>
<evidence type="ECO:0000313" key="3">
    <source>
        <dbReference type="Proteomes" id="UP001431209"/>
    </source>
</evidence>
<evidence type="ECO:0000256" key="1">
    <source>
        <dbReference type="SAM" id="MobiDB-lite"/>
    </source>
</evidence>
<feature type="compositionally biased region" description="Polar residues" evidence="1">
    <location>
        <begin position="293"/>
        <end position="333"/>
    </location>
</feature>
<accession>A0AAW2YZU6</accession>